<proteinExistence type="predicted"/>
<name>A0A6A5VUQ2_9PLEO</name>
<dbReference type="AlphaFoldDB" id="A0A6A5VUQ2"/>
<evidence type="ECO:0000313" key="1">
    <source>
        <dbReference type="EMBL" id="KAF1993110.1"/>
    </source>
</evidence>
<sequence length="58" mass="6765">RFDDLLNSAIYTTYRILLCSLLMLEPRDLLLKVLIFVSIWLLLLQKRFGIVPVGRQAC</sequence>
<dbReference type="EMBL" id="ML977730">
    <property type="protein sequence ID" value="KAF1993110.1"/>
    <property type="molecule type" value="Genomic_DNA"/>
</dbReference>
<keyword evidence="2" id="KW-1185">Reference proteome</keyword>
<reference evidence="1" key="1">
    <citation type="journal article" date="2020" name="Stud. Mycol.">
        <title>101 Dothideomycetes genomes: a test case for predicting lifestyles and emergence of pathogens.</title>
        <authorList>
            <person name="Haridas S."/>
            <person name="Albert R."/>
            <person name="Binder M."/>
            <person name="Bloem J."/>
            <person name="Labutti K."/>
            <person name="Salamov A."/>
            <person name="Andreopoulos B."/>
            <person name="Baker S."/>
            <person name="Barry K."/>
            <person name="Bills G."/>
            <person name="Bluhm B."/>
            <person name="Cannon C."/>
            <person name="Castanera R."/>
            <person name="Culley D."/>
            <person name="Daum C."/>
            <person name="Ezra D."/>
            <person name="Gonzalez J."/>
            <person name="Henrissat B."/>
            <person name="Kuo A."/>
            <person name="Liang C."/>
            <person name="Lipzen A."/>
            <person name="Lutzoni F."/>
            <person name="Magnuson J."/>
            <person name="Mondo S."/>
            <person name="Nolan M."/>
            <person name="Ohm R."/>
            <person name="Pangilinan J."/>
            <person name="Park H.-J."/>
            <person name="Ramirez L."/>
            <person name="Alfaro M."/>
            <person name="Sun H."/>
            <person name="Tritt A."/>
            <person name="Yoshinaga Y."/>
            <person name="Zwiers L.-H."/>
            <person name="Turgeon B."/>
            <person name="Goodwin S."/>
            <person name="Spatafora J."/>
            <person name="Crous P."/>
            <person name="Grigoriev I."/>
        </authorList>
    </citation>
    <scope>NUCLEOTIDE SEQUENCE</scope>
    <source>
        <strain evidence="1">CBS 123094</strain>
    </source>
</reference>
<gene>
    <name evidence="1" type="ORF">P154DRAFT_451150</name>
</gene>
<dbReference type="Proteomes" id="UP000799779">
    <property type="component" value="Unassembled WGS sequence"/>
</dbReference>
<dbReference type="OrthoDB" id="2437458at2759"/>
<accession>A0A6A5VUQ2</accession>
<feature type="non-terminal residue" evidence="1">
    <location>
        <position position="1"/>
    </location>
</feature>
<protein>
    <submittedName>
        <fullName evidence="1">Uncharacterized protein</fullName>
    </submittedName>
</protein>
<organism evidence="1 2">
    <name type="scientific">Amniculicola lignicola CBS 123094</name>
    <dbReference type="NCBI Taxonomy" id="1392246"/>
    <lineage>
        <taxon>Eukaryota</taxon>
        <taxon>Fungi</taxon>
        <taxon>Dikarya</taxon>
        <taxon>Ascomycota</taxon>
        <taxon>Pezizomycotina</taxon>
        <taxon>Dothideomycetes</taxon>
        <taxon>Pleosporomycetidae</taxon>
        <taxon>Pleosporales</taxon>
        <taxon>Amniculicolaceae</taxon>
        <taxon>Amniculicola</taxon>
    </lineage>
</organism>
<evidence type="ECO:0000313" key="2">
    <source>
        <dbReference type="Proteomes" id="UP000799779"/>
    </source>
</evidence>
<dbReference type="AntiFam" id="ANF00034">
    <property type="entry name" value="Antisense to 5.8S rRNA"/>
</dbReference>